<protein>
    <recommendedName>
        <fullName evidence="4">Pyrophosphorylase</fullName>
    </recommendedName>
</protein>
<dbReference type="EMBL" id="QLMJ01000023">
    <property type="protein sequence ID" value="RAK27439.1"/>
    <property type="molecule type" value="Genomic_DNA"/>
</dbReference>
<name>A0A327Z198_9ACTN</name>
<sequence>MAARVLSTDQAKTSIQQVQSIINGGLTDQIAQLDAQGKMLSNPDVWDGPLAQQFRDQTWPETKAALDKAKQELDQLRDQLQKIAANIMTAGGGY</sequence>
<evidence type="ECO:0008006" key="4">
    <source>
        <dbReference type="Google" id="ProtNLM"/>
    </source>
</evidence>
<dbReference type="AlphaFoldDB" id="A0A327Z198"/>
<dbReference type="InterPro" id="IPR036689">
    <property type="entry name" value="ESAT-6-like_sf"/>
</dbReference>
<evidence type="ECO:0000313" key="3">
    <source>
        <dbReference type="Proteomes" id="UP000249341"/>
    </source>
</evidence>
<evidence type="ECO:0000313" key="2">
    <source>
        <dbReference type="EMBL" id="RAK27439.1"/>
    </source>
</evidence>
<feature type="coiled-coil region" evidence="1">
    <location>
        <begin position="59"/>
        <end position="86"/>
    </location>
</feature>
<gene>
    <name evidence="2" type="ORF">B0I29_12373</name>
</gene>
<dbReference type="Gene3D" id="1.10.287.1060">
    <property type="entry name" value="ESAT-6-like"/>
    <property type="match status" value="1"/>
</dbReference>
<proteinExistence type="predicted"/>
<organism evidence="2 3">
    <name type="scientific">Actinoplanes lutulentus</name>
    <dbReference type="NCBI Taxonomy" id="1287878"/>
    <lineage>
        <taxon>Bacteria</taxon>
        <taxon>Bacillati</taxon>
        <taxon>Actinomycetota</taxon>
        <taxon>Actinomycetes</taxon>
        <taxon>Micromonosporales</taxon>
        <taxon>Micromonosporaceae</taxon>
        <taxon>Actinoplanes</taxon>
    </lineage>
</organism>
<keyword evidence="1" id="KW-0175">Coiled coil</keyword>
<keyword evidence="3" id="KW-1185">Reference proteome</keyword>
<evidence type="ECO:0000256" key="1">
    <source>
        <dbReference type="SAM" id="Coils"/>
    </source>
</evidence>
<dbReference type="OrthoDB" id="3267746at2"/>
<dbReference type="Proteomes" id="UP000249341">
    <property type="component" value="Unassembled WGS sequence"/>
</dbReference>
<dbReference type="SUPFAM" id="SSF140453">
    <property type="entry name" value="EsxAB dimer-like"/>
    <property type="match status" value="1"/>
</dbReference>
<accession>A0A327Z198</accession>
<comment type="caution">
    <text evidence="2">The sequence shown here is derived from an EMBL/GenBank/DDBJ whole genome shotgun (WGS) entry which is preliminary data.</text>
</comment>
<reference evidence="2 3" key="1">
    <citation type="submission" date="2018-06" db="EMBL/GenBank/DDBJ databases">
        <title>Genomic Encyclopedia of Type Strains, Phase III (KMG-III): the genomes of soil and plant-associated and newly described type strains.</title>
        <authorList>
            <person name="Whitman W."/>
        </authorList>
    </citation>
    <scope>NUCLEOTIDE SEQUENCE [LARGE SCALE GENOMIC DNA]</scope>
    <source>
        <strain evidence="2 3">CGMCC 4.7090</strain>
    </source>
</reference>